<dbReference type="CDD" id="cd03143">
    <property type="entry name" value="A4_beta-galactosidase_middle_domain"/>
    <property type="match status" value="1"/>
</dbReference>
<reference evidence="1 2" key="1">
    <citation type="journal article" date="2009" name="Int. J. Syst. Evol. Microbiol.">
        <title>Paenibacillus contaminans sp. nov., isolated from a contaminated laboratory plate.</title>
        <authorList>
            <person name="Chou J.H."/>
            <person name="Lee J.H."/>
            <person name="Lin M.C."/>
            <person name="Chang P.S."/>
            <person name="Arun A.B."/>
            <person name="Young C.C."/>
            <person name="Chen W.M."/>
        </authorList>
    </citation>
    <scope>NUCLEOTIDE SEQUENCE [LARGE SCALE GENOMIC DNA]</scope>
    <source>
        <strain evidence="1 2">CKOBP-6</strain>
    </source>
</reference>
<evidence type="ECO:0008006" key="3">
    <source>
        <dbReference type="Google" id="ProtNLM"/>
    </source>
</evidence>
<dbReference type="EMBL" id="QMFB01000001">
    <property type="protein sequence ID" value="RAV23471.1"/>
    <property type="molecule type" value="Genomic_DNA"/>
</dbReference>
<sequence>MRTGFQNPTNDFRSIPFWAWNDKLEAGELVRQAQEMKSHGMGGFFMHSREGLETEYMGEEWMSCAAAVVEAAKNMGMHAWLYDEDRFPSGGAGGLVCRQGGDPFRAKAVTLEIIQGAPPQDDDVLAVFSAVIEGDKLKQAARIRSKLSMEAEGTFLIFRCLVSGGCEWFNGEAPVDNLNPAAVAAFIDSTYEPYRNRFGEHFGGVIPGIFTDEPSIADFHSVYPEGRTWLPWTDGFAELFREKRGYDIADSLPYLFFYDEPAAKIRHDYWRTIAERFSEAYSRQIGEWCGNNGLAFTGHYLAEHNLGIAIRMNGAVMPHYRYQHIPGIDLLDEKTEEWLTVKQCTSVANQYRREHVLSEMYGCCGWDFTFEGQKRIGDWQFVMGVTLRCQHLSLYSLTGCRKRDFPPNFNDSSPWWKYNQVTEDYFARLSSVLSGGAAVRDILVIHPTTSLWTTIGSDPYRFMEWMDPSLQKANEYEADFIAFMKALLSQHLDFDFGDELIMADDAFIRENQLFVKHAGYRTIVLPMLSNLLDSTLSLLIDFVYAGGTVIAVEPLPLRVNGVRSDKLRLLLEHENFHAVGTTRDCVTALETIRQRRVSLRGPHGFEIPELLYLLKEHKDCHALFVVNHDRTRGCEAEIVLQIDGDVEEWDPLTGSHMRIGVNRKDGSTRFLASFGPAASRLYIVRREAAPMLTEARFAHRLPHEQQMALVTLPTLSGFARTMPNAILLDFCSYRVGEEAPSGQLQVWQAQKNIRERFGMRDSHYNGQTQRYRWADIAHPHDGIPVEWVFSFEVDELTDGDVWIVLDGWRPSHIRLNGDLVAIRPEGWFIDRKWPRIPLPQLKKGRNELSLLGPYRNRDEMENVYVIGDFAVNRDRRILREPEQLSVGDWTLQGYLHYPGNMIYRYDFVYSADWVELTKGCRIVLELGHWEAVTAEVRINGQCAGHIPWRSADGLDVTEYLQPGMNGIEIELAGSLRNLLGPFHQIGTHNPWVDWTFFQREGSRDDPGYFVKPYGLMRPVGLYVRNG</sequence>
<name>A0A329MU67_9BACL</name>
<accession>A0A329MU67</accession>
<evidence type="ECO:0000313" key="2">
    <source>
        <dbReference type="Proteomes" id="UP000250369"/>
    </source>
</evidence>
<gene>
    <name evidence="1" type="ORF">DQG23_03665</name>
</gene>
<dbReference type="OrthoDB" id="9761519at2"/>
<dbReference type="Gene3D" id="3.40.50.880">
    <property type="match status" value="1"/>
</dbReference>
<dbReference type="PANTHER" id="PTHR36848">
    <property type="entry name" value="DNA-BINDING PROTEIN (PUTATIVE SECRETED PROTEIN)-RELATED"/>
    <property type="match status" value="1"/>
</dbReference>
<dbReference type="Gene3D" id="2.60.120.260">
    <property type="entry name" value="Galactose-binding domain-like"/>
    <property type="match status" value="1"/>
</dbReference>
<comment type="caution">
    <text evidence="1">The sequence shown here is derived from an EMBL/GenBank/DDBJ whole genome shotgun (WGS) entry which is preliminary data.</text>
</comment>
<dbReference type="InterPro" id="IPR029062">
    <property type="entry name" value="Class_I_gatase-like"/>
</dbReference>
<proteinExistence type="predicted"/>
<dbReference type="InterPro" id="IPR053161">
    <property type="entry name" value="Ulvan_degrading_GH"/>
</dbReference>
<dbReference type="InterPro" id="IPR008979">
    <property type="entry name" value="Galactose-bd-like_sf"/>
</dbReference>
<keyword evidence="2" id="KW-1185">Reference proteome</keyword>
<dbReference type="SUPFAM" id="SSF49785">
    <property type="entry name" value="Galactose-binding domain-like"/>
    <property type="match status" value="1"/>
</dbReference>
<protein>
    <recommendedName>
        <fullName evidence="3">Glycoside hydrolase</fullName>
    </recommendedName>
</protein>
<dbReference type="PANTHER" id="PTHR36848:SF2">
    <property type="entry name" value="SECRETED PROTEIN"/>
    <property type="match status" value="1"/>
</dbReference>
<dbReference type="AlphaFoldDB" id="A0A329MU67"/>
<organism evidence="1 2">
    <name type="scientific">Paenibacillus contaminans</name>
    <dbReference type="NCBI Taxonomy" id="450362"/>
    <lineage>
        <taxon>Bacteria</taxon>
        <taxon>Bacillati</taxon>
        <taxon>Bacillota</taxon>
        <taxon>Bacilli</taxon>
        <taxon>Bacillales</taxon>
        <taxon>Paenibacillaceae</taxon>
        <taxon>Paenibacillus</taxon>
    </lineage>
</organism>
<dbReference type="Proteomes" id="UP000250369">
    <property type="component" value="Unassembled WGS sequence"/>
</dbReference>
<dbReference type="Pfam" id="PF17132">
    <property type="entry name" value="Glyco_hydro_106"/>
    <property type="match status" value="1"/>
</dbReference>
<evidence type="ECO:0000313" key="1">
    <source>
        <dbReference type="EMBL" id="RAV23471.1"/>
    </source>
</evidence>